<dbReference type="AlphaFoldDB" id="A0A7S1LY97"/>
<evidence type="ECO:0000256" key="1">
    <source>
        <dbReference type="ARBA" id="ARBA00022737"/>
    </source>
</evidence>
<sequence length="654" mass="70101">MKVDCSNPAITFVVEPKKGGKGHEHVLKVPSLGGPGSWVVPAVSLASPGAGATFDSLLDTTPLDTFGTRLADAEDLCFECCALGNYFLRWHRRMEDNQTVKAGGATLTKTDVRLRAVLCGSETTPVWGRSPLAGIFDTDATRRKLCALYNELCHEVITDAAQAKRLADLAKAPPANLKLLVLRCASPIVLGMALAHAAAPPPSEAASPASPAVASPAKPLGLSESVVAEKELTTQLRRLQERVESLEEGAASPEPTALNITAPSSSNLKRTQSKAGGAPAAANLRRRTSTTGAAPAGGARVVAKRPVSRTITRPTTKKTGDTKPSKPVAKSVSTANGVLSAVHSIRKLHDDHHLLAQKGSPTDADMKQMKDLEDAIAKAKVKAARDIAGFDAKQVEKWCDDETKGEVNALLEEVVPKGDHRPGSLELVRTLLTKLSHGIDFAAVVKELNLAAMAAYDGSVEFLKLFLNVPNLSIDLVELVECALFNQTHRIPVTLLLVNMWDTLGLDSVADEITDVWQEFFEDICSEERSKEREDRTGRMQLITKMLQRKSPKIDPMAEGSDGQTPFSRAAREGDMDLMTTLISTAPSAININHVSSIDKTTALIQAVMKNRTHVVKALASLPTLDKKHECEEGSALAIAKALKRDPEIIKALS</sequence>
<evidence type="ECO:0000313" key="4">
    <source>
        <dbReference type="EMBL" id="CAD9116919.1"/>
    </source>
</evidence>
<keyword evidence="2" id="KW-0040">ANK repeat</keyword>
<dbReference type="SUPFAM" id="SSF48403">
    <property type="entry name" value="Ankyrin repeat"/>
    <property type="match status" value="1"/>
</dbReference>
<name>A0A7S1LY97_NEODS</name>
<dbReference type="InterPro" id="IPR002110">
    <property type="entry name" value="Ankyrin_rpt"/>
</dbReference>
<dbReference type="InterPro" id="IPR036770">
    <property type="entry name" value="Ankyrin_rpt-contain_sf"/>
</dbReference>
<evidence type="ECO:0000256" key="2">
    <source>
        <dbReference type="ARBA" id="ARBA00023043"/>
    </source>
</evidence>
<feature type="compositionally biased region" description="Polar residues" evidence="3">
    <location>
        <begin position="258"/>
        <end position="274"/>
    </location>
</feature>
<reference evidence="4" key="1">
    <citation type="submission" date="2021-01" db="EMBL/GenBank/DDBJ databases">
        <authorList>
            <person name="Corre E."/>
            <person name="Pelletier E."/>
            <person name="Niang G."/>
            <person name="Scheremetjew M."/>
            <person name="Finn R."/>
            <person name="Kale V."/>
            <person name="Holt S."/>
            <person name="Cochrane G."/>
            <person name="Meng A."/>
            <person name="Brown T."/>
            <person name="Cohen L."/>
        </authorList>
    </citation>
    <scope>NUCLEOTIDE SEQUENCE</scope>
    <source>
        <strain evidence="4">CCAP 1951/1</strain>
    </source>
</reference>
<protein>
    <submittedName>
        <fullName evidence="4">Uncharacterized protein</fullName>
    </submittedName>
</protein>
<feature type="region of interest" description="Disordered" evidence="3">
    <location>
        <begin position="243"/>
        <end position="332"/>
    </location>
</feature>
<proteinExistence type="predicted"/>
<dbReference type="PANTHER" id="PTHR24198">
    <property type="entry name" value="ANKYRIN REPEAT AND PROTEIN KINASE DOMAIN-CONTAINING PROTEIN"/>
    <property type="match status" value="1"/>
</dbReference>
<accession>A0A7S1LY97</accession>
<keyword evidence="1" id="KW-0677">Repeat</keyword>
<evidence type="ECO:0000256" key="3">
    <source>
        <dbReference type="SAM" id="MobiDB-lite"/>
    </source>
</evidence>
<dbReference type="EMBL" id="HBGF01023040">
    <property type="protein sequence ID" value="CAD9116919.1"/>
    <property type="molecule type" value="Transcribed_RNA"/>
</dbReference>
<dbReference type="PANTHER" id="PTHR24198:SF165">
    <property type="entry name" value="ANKYRIN REPEAT-CONTAINING PROTEIN-RELATED"/>
    <property type="match status" value="1"/>
</dbReference>
<organism evidence="4">
    <name type="scientific">Neobodo designis</name>
    <name type="common">Flagellated protozoan</name>
    <name type="synonym">Bodo designis</name>
    <dbReference type="NCBI Taxonomy" id="312471"/>
    <lineage>
        <taxon>Eukaryota</taxon>
        <taxon>Discoba</taxon>
        <taxon>Euglenozoa</taxon>
        <taxon>Kinetoplastea</taxon>
        <taxon>Metakinetoplastina</taxon>
        <taxon>Neobodonida</taxon>
        <taxon>Neobodo</taxon>
    </lineage>
</organism>
<dbReference type="SMART" id="SM00248">
    <property type="entry name" value="ANK"/>
    <property type="match status" value="3"/>
</dbReference>
<feature type="compositionally biased region" description="Low complexity" evidence="3">
    <location>
        <begin position="289"/>
        <end position="301"/>
    </location>
</feature>
<dbReference type="Gene3D" id="1.25.40.20">
    <property type="entry name" value="Ankyrin repeat-containing domain"/>
    <property type="match status" value="1"/>
</dbReference>
<gene>
    <name evidence="4" type="ORF">NDES1114_LOCUS15216</name>
</gene>